<dbReference type="PANTHER" id="PTHR33651:SF2">
    <property type="entry name" value="PI3K_PI4K CATALYTIC DOMAIN-CONTAINING PROTEIN"/>
    <property type="match status" value="1"/>
</dbReference>
<protein>
    <submittedName>
        <fullName evidence="1">Uncharacterized protein</fullName>
    </submittedName>
</protein>
<evidence type="ECO:0000313" key="2">
    <source>
        <dbReference type="Proteomes" id="UP000077115"/>
    </source>
</evidence>
<name>A0A177WYQ2_BATDL</name>
<dbReference type="AlphaFoldDB" id="A0A177WYQ2"/>
<gene>
    <name evidence="1" type="ORF">BDEG_28390</name>
</gene>
<dbReference type="PANTHER" id="PTHR33651">
    <property type="entry name" value="PROTEIN CBG06246"/>
    <property type="match status" value="1"/>
</dbReference>
<organism evidence="1 2">
    <name type="scientific">Batrachochytrium dendrobatidis (strain JEL423)</name>
    <dbReference type="NCBI Taxonomy" id="403673"/>
    <lineage>
        <taxon>Eukaryota</taxon>
        <taxon>Fungi</taxon>
        <taxon>Fungi incertae sedis</taxon>
        <taxon>Chytridiomycota</taxon>
        <taxon>Chytridiomycota incertae sedis</taxon>
        <taxon>Chytridiomycetes</taxon>
        <taxon>Rhizophydiales</taxon>
        <taxon>Rhizophydiales incertae sedis</taxon>
        <taxon>Batrachochytrium</taxon>
    </lineage>
</organism>
<dbReference type="VEuPathDB" id="FungiDB:BDEG_28390"/>
<dbReference type="EMBL" id="DS022315">
    <property type="protein sequence ID" value="OAJ45237.1"/>
    <property type="molecule type" value="Genomic_DNA"/>
</dbReference>
<dbReference type="Proteomes" id="UP000077115">
    <property type="component" value="Unassembled WGS sequence"/>
</dbReference>
<reference evidence="1 2" key="2">
    <citation type="submission" date="2016-05" db="EMBL/GenBank/DDBJ databases">
        <title>Lineage-specific infection strategies underlie the spectrum of fungal disease in amphibians.</title>
        <authorList>
            <person name="Cuomo C.A."/>
            <person name="Farrer R.A."/>
            <person name="James T."/>
            <person name="Longcore J."/>
            <person name="Birren B."/>
        </authorList>
    </citation>
    <scope>NUCLEOTIDE SEQUENCE [LARGE SCALE GENOMIC DNA]</scope>
    <source>
        <strain evidence="1 2">JEL423</strain>
    </source>
</reference>
<accession>A0A177WYQ2</accession>
<reference evidence="1 2" key="1">
    <citation type="submission" date="2006-10" db="EMBL/GenBank/DDBJ databases">
        <title>The Genome Sequence of Batrachochytrium dendrobatidis JEL423.</title>
        <authorList>
            <consortium name="The Broad Institute Genome Sequencing Platform"/>
            <person name="Birren B."/>
            <person name="Lander E."/>
            <person name="Galagan J."/>
            <person name="Cuomo C."/>
            <person name="Devon K."/>
            <person name="Jaffe D."/>
            <person name="Butler J."/>
            <person name="Alvarez P."/>
            <person name="Gnerre S."/>
            <person name="Grabherr M."/>
            <person name="Kleber M."/>
            <person name="Mauceli E."/>
            <person name="Brockman W."/>
            <person name="Young S."/>
            <person name="LaButti K."/>
            <person name="Sykes S."/>
            <person name="DeCaprio D."/>
            <person name="Crawford M."/>
            <person name="Koehrsen M."/>
            <person name="Engels R."/>
            <person name="Montgomery P."/>
            <person name="Pearson M."/>
            <person name="Howarth C."/>
            <person name="Larson L."/>
            <person name="White J."/>
            <person name="O'Leary S."/>
            <person name="Kodira C."/>
            <person name="Zeng Q."/>
            <person name="Yandava C."/>
            <person name="Alvarado L."/>
            <person name="Longcore J."/>
            <person name="James T."/>
        </authorList>
    </citation>
    <scope>NUCLEOTIDE SEQUENCE [LARGE SCALE GENOMIC DNA]</scope>
    <source>
        <strain evidence="1 2">JEL423</strain>
    </source>
</reference>
<sequence>MVVDFCIEKQSKDYIKTDIMDRFYKGNVVVGMECKLLESIERAESEIDGLAVSSGINPDTLVSPVPYTMSHIWTHMDTNATIKNQLSFTSLNCQPTIVLMDQRTNAKTPAHQTVYWT</sequence>
<proteinExistence type="predicted"/>
<evidence type="ECO:0000313" key="1">
    <source>
        <dbReference type="EMBL" id="OAJ45237.1"/>
    </source>
</evidence>